<dbReference type="AlphaFoldDB" id="A0A399CW92"/>
<dbReference type="InterPro" id="IPR050984">
    <property type="entry name" value="Gfo/Idh/MocA_domain"/>
</dbReference>
<comment type="caution">
    <text evidence="5">The sequence shown here is derived from an EMBL/GenBank/DDBJ whole genome shotgun (WGS) entry which is preliminary data.</text>
</comment>
<dbReference type="GO" id="GO:0000166">
    <property type="term" value="F:nucleotide binding"/>
    <property type="evidence" value="ECO:0007669"/>
    <property type="project" value="InterPro"/>
</dbReference>
<name>A0A399CW92_9BACT</name>
<feature type="domain" description="Gfo/Idh/MocA-like oxidoreductase N-terminal" evidence="3">
    <location>
        <begin position="6"/>
        <end position="122"/>
    </location>
</feature>
<reference evidence="5 6" key="1">
    <citation type="journal article" date="2015" name="Int. J. Syst. Evol. Microbiol.">
        <title>Mariniphaga sediminis sp. nov., isolated from coastal sediment.</title>
        <authorList>
            <person name="Wang F.Q."/>
            <person name="Shen Q.Y."/>
            <person name="Chen G.J."/>
            <person name="Du Z.J."/>
        </authorList>
    </citation>
    <scope>NUCLEOTIDE SEQUENCE [LARGE SCALE GENOMIC DNA]</scope>
    <source>
        <strain evidence="5 6">SY21</strain>
    </source>
</reference>
<accession>A0A399CW92</accession>
<dbReference type="Gene3D" id="3.40.50.720">
    <property type="entry name" value="NAD(P)-binding Rossmann-like Domain"/>
    <property type="match status" value="1"/>
</dbReference>
<gene>
    <name evidence="5" type="ORF">D1164_19660</name>
</gene>
<evidence type="ECO:0000259" key="3">
    <source>
        <dbReference type="Pfam" id="PF01408"/>
    </source>
</evidence>
<dbReference type="OrthoDB" id="9795543at2"/>
<evidence type="ECO:0000313" key="6">
    <source>
        <dbReference type="Proteomes" id="UP000266441"/>
    </source>
</evidence>
<proteinExistence type="inferred from homology"/>
<keyword evidence="2" id="KW-0560">Oxidoreductase</keyword>
<dbReference type="Gene3D" id="3.30.360.10">
    <property type="entry name" value="Dihydrodipicolinate Reductase, domain 2"/>
    <property type="match status" value="1"/>
</dbReference>
<evidence type="ECO:0000259" key="4">
    <source>
        <dbReference type="Pfam" id="PF22725"/>
    </source>
</evidence>
<dbReference type="PANTHER" id="PTHR22604:SF105">
    <property type="entry name" value="TRANS-1,2-DIHYDROBENZENE-1,2-DIOL DEHYDROGENASE"/>
    <property type="match status" value="1"/>
</dbReference>
<dbReference type="GO" id="GO:0016491">
    <property type="term" value="F:oxidoreductase activity"/>
    <property type="evidence" value="ECO:0007669"/>
    <property type="project" value="UniProtKB-KW"/>
</dbReference>
<evidence type="ECO:0000256" key="2">
    <source>
        <dbReference type="ARBA" id="ARBA00023002"/>
    </source>
</evidence>
<dbReference type="InterPro" id="IPR036291">
    <property type="entry name" value="NAD(P)-bd_dom_sf"/>
</dbReference>
<dbReference type="SUPFAM" id="SSF55347">
    <property type="entry name" value="Glyceraldehyde-3-phosphate dehydrogenase-like, C-terminal domain"/>
    <property type="match status" value="1"/>
</dbReference>
<sequence length="334" mass="37867">MKKTYNWAVLGCGKIARKFSNDLKLLSNARLYAAASRDLKKAEQFAEELGFENAYGSYEEMVSDPNVDVVYVATPHSHHYEHTMLCLNNKKAVLCEKAFAINKREAEEMIACAQKNNTFLMEAFWTMFQPSFRKAMEIIQSGELGKLKIVRSDFAFNAPYDLEKRLYNISLGGGSLLDIGIYPVFAALTSLGKPEKIKTFADFSPTGSEETVNMIFKYKDGEMASLTSSFAGFSPTQTEYLCEKGYLILNARWFVPTHITVWKAGGEMETFPSEHKEGTGYQYEAAHVMECLDAGKIESDKMTWQMSLDLIETLDRVRIDAGIFFPEHDKKMFF</sequence>
<dbReference type="RefSeq" id="WP_119351610.1">
    <property type="nucleotide sequence ID" value="NZ_QWET01000020.1"/>
</dbReference>
<evidence type="ECO:0000313" key="5">
    <source>
        <dbReference type="EMBL" id="RIH63493.1"/>
    </source>
</evidence>
<dbReference type="PANTHER" id="PTHR22604">
    <property type="entry name" value="OXIDOREDUCTASES"/>
    <property type="match status" value="1"/>
</dbReference>
<dbReference type="Pfam" id="PF22725">
    <property type="entry name" value="GFO_IDH_MocA_C3"/>
    <property type="match status" value="1"/>
</dbReference>
<comment type="similarity">
    <text evidence="1">Belongs to the Gfo/Idh/MocA family.</text>
</comment>
<dbReference type="Proteomes" id="UP000266441">
    <property type="component" value="Unassembled WGS sequence"/>
</dbReference>
<evidence type="ECO:0000256" key="1">
    <source>
        <dbReference type="ARBA" id="ARBA00010928"/>
    </source>
</evidence>
<dbReference type="InterPro" id="IPR000683">
    <property type="entry name" value="Gfo/Idh/MocA-like_OxRdtase_N"/>
</dbReference>
<protein>
    <submittedName>
        <fullName evidence="5">Gfo/Idh/MocA family oxidoreductase</fullName>
    </submittedName>
</protein>
<dbReference type="SUPFAM" id="SSF51735">
    <property type="entry name" value="NAD(P)-binding Rossmann-fold domains"/>
    <property type="match status" value="1"/>
</dbReference>
<dbReference type="InterPro" id="IPR055170">
    <property type="entry name" value="GFO_IDH_MocA-like_dom"/>
</dbReference>
<dbReference type="Pfam" id="PF01408">
    <property type="entry name" value="GFO_IDH_MocA"/>
    <property type="match status" value="1"/>
</dbReference>
<feature type="domain" description="GFO/IDH/MocA-like oxidoreductase" evidence="4">
    <location>
        <begin position="132"/>
        <end position="247"/>
    </location>
</feature>
<dbReference type="EMBL" id="QWET01000020">
    <property type="protein sequence ID" value="RIH63493.1"/>
    <property type="molecule type" value="Genomic_DNA"/>
</dbReference>
<organism evidence="5 6">
    <name type="scientific">Mariniphaga sediminis</name>
    <dbReference type="NCBI Taxonomy" id="1628158"/>
    <lineage>
        <taxon>Bacteria</taxon>
        <taxon>Pseudomonadati</taxon>
        <taxon>Bacteroidota</taxon>
        <taxon>Bacteroidia</taxon>
        <taxon>Marinilabiliales</taxon>
        <taxon>Prolixibacteraceae</taxon>
        <taxon>Mariniphaga</taxon>
    </lineage>
</organism>
<keyword evidence="6" id="KW-1185">Reference proteome</keyword>